<evidence type="ECO:0000256" key="1">
    <source>
        <dbReference type="SAM" id="MobiDB-lite"/>
    </source>
</evidence>
<dbReference type="Proteomes" id="UP001562425">
    <property type="component" value="Unassembled WGS sequence"/>
</dbReference>
<evidence type="ECO:0000313" key="2">
    <source>
        <dbReference type="EMBL" id="KAL1396415.1"/>
    </source>
</evidence>
<name>A0ABD1D9T0_CULPP</name>
<proteinExistence type="predicted"/>
<keyword evidence="3" id="KW-1185">Reference proteome</keyword>
<sequence length="346" mass="39787">MNPVPPRTRTYTPDDQGPPGSEEFYPAAFYPVYMGNFFCNRPAELAACVQAFFTARGLMVRMVFSRDAASDPFRTLQTRNCLYDCLVYFCRPEDAEDAENYLHRYLYYGHRVLENDLNSKVGAQVVCIVKHAVCNIYVEFDSSSNMQQVLTGYRFCEPSQVSPNQPKQRFLEHEVIGEVTANLDKLKAQMPSSEIQDALFGRHNPPTLLPDYAESKVRKVDMRIGGRKTNKKKMHRQVARAIAQNFGSRAAFADQLRPDPQTVAQRAIRKVEAKAQKRGLDMDQWWARFPNATQTYFTTAAGNPRDVIPYVRFRPLPESADMPYTYDDLFNLGLKYIAYVRPKHRY</sequence>
<dbReference type="AlphaFoldDB" id="A0ABD1D9T0"/>
<comment type="caution">
    <text evidence="2">The sequence shown here is derived from an EMBL/GenBank/DDBJ whole genome shotgun (WGS) entry which is preliminary data.</text>
</comment>
<dbReference type="EMBL" id="JBEHCU010006714">
    <property type="protein sequence ID" value="KAL1396415.1"/>
    <property type="molecule type" value="Genomic_DNA"/>
</dbReference>
<evidence type="ECO:0000313" key="3">
    <source>
        <dbReference type="Proteomes" id="UP001562425"/>
    </source>
</evidence>
<gene>
    <name evidence="2" type="ORF">pipiens_002698</name>
</gene>
<accession>A0ABD1D9T0</accession>
<protein>
    <submittedName>
        <fullName evidence="2">Uncharacterized protein</fullName>
    </submittedName>
</protein>
<reference evidence="2 3" key="1">
    <citation type="submission" date="2024-05" db="EMBL/GenBank/DDBJ databases">
        <title>Culex pipiens pipiens assembly and annotation.</title>
        <authorList>
            <person name="Alout H."/>
            <person name="Durand T."/>
        </authorList>
    </citation>
    <scope>NUCLEOTIDE SEQUENCE [LARGE SCALE GENOMIC DNA]</scope>
    <source>
        <strain evidence="2">HA-2024</strain>
        <tissue evidence="2">Whole body</tissue>
    </source>
</reference>
<organism evidence="2 3">
    <name type="scientific">Culex pipiens pipiens</name>
    <name type="common">Northern house mosquito</name>
    <dbReference type="NCBI Taxonomy" id="38569"/>
    <lineage>
        <taxon>Eukaryota</taxon>
        <taxon>Metazoa</taxon>
        <taxon>Ecdysozoa</taxon>
        <taxon>Arthropoda</taxon>
        <taxon>Hexapoda</taxon>
        <taxon>Insecta</taxon>
        <taxon>Pterygota</taxon>
        <taxon>Neoptera</taxon>
        <taxon>Endopterygota</taxon>
        <taxon>Diptera</taxon>
        <taxon>Nematocera</taxon>
        <taxon>Culicoidea</taxon>
        <taxon>Culicidae</taxon>
        <taxon>Culicinae</taxon>
        <taxon>Culicini</taxon>
        <taxon>Culex</taxon>
        <taxon>Culex</taxon>
    </lineage>
</organism>
<feature type="region of interest" description="Disordered" evidence="1">
    <location>
        <begin position="1"/>
        <end position="20"/>
    </location>
</feature>